<proteinExistence type="inferred from homology"/>
<gene>
    <name evidence="5" type="ORF">BaRGS_00027638</name>
</gene>
<feature type="domain" description="AIG1-type G" evidence="4">
    <location>
        <begin position="19"/>
        <end position="227"/>
    </location>
</feature>
<dbReference type="Pfam" id="PF04548">
    <property type="entry name" value="AIG1"/>
    <property type="match status" value="1"/>
</dbReference>
<protein>
    <recommendedName>
        <fullName evidence="4">AIG1-type G domain-containing protein</fullName>
    </recommendedName>
</protein>
<organism evidence="5 6">
    <name type="scientific">Batillaria attramentaria</name>
    <dbReference type="NCBI Taxonomy" id="370345"/>
    <lineage>
        <taxon>Eukaryota</taxon>
        <taxon>Metazoa</taxon>
        <taxon>Spiralia</taxon>
        <taxon>Lophotrochozoa</taxon>
        <taxon>Mollusca</taxon>
        <taxon>Gastropoda</taxon>
        <taxon>Caenogastropoda</taxon>
        <taxon>Sorbeoconcha</taxon>
        <taxon>Cerithioidea</taxon>
        <taxon>Batillariidae</taxon>
        <taxon>Batillaria</taxon>
    </lineage>
</organism>
<dbReference type="InterPro" id="IPR027417">
    <property type="entry name" value="P-loop_NTPase"/>
</dbReference>
<keyword evidence="2" id="KW-0547">Nucleotide-binding</keyword>
<dbReference type="FunFam" id="3.40.50.300:FF:000366">
    <property type="entry name" value="GTPase, IMAP family member 2"/>
    <property type="match status" value="1"/>
</dbReference>
<accession>A0ABD0K1Q0</accession>
<dbReference type="PROSITE" id="PS51720">
    <property type="entry name" value="G_AIG1"/>
    <property type="match status" value="1"/>
</dbReference>
<evidence type="ECO:0000259" key="4">
    <source>
        <dbReference type="PROSITE" id="PS51720"/>
    </source>
</evidence>
<evidence type="ECO:0000256" key="1">
    <source>
        <dbReference type="ARBA" id="ARBA00008535"/>
    </source>
</evidence>
<dbReference type="PANTHER" id="PTHR10903">
    <property type="entry name" value="GTPASE, IMAP FAMILY MEMBER-RELATED"/>
    <property type="match status" value="1"/>
</dbReference>
<dbReference type="SUPFAM" id="SSF52540">
    <property type="entry name" value="P-loop containing nucleoside triphosphate hydrolases"/>
    <property type="match status" value="1"/>
</dbReference>
<keyword evidence="6" id="KW-1185">Reference proteome</keyword>
<comment type="caution">
    <text evidence="5">The sequence shown here is derived from an EMBL/GenBank/DDBJ whole genome shotgun (WGS) entry which is preliminary data.</text>
</comment>
<dbReference type="InterPro" id="IPR006703">
    <property type="entry name" value="G_AIG1"/>
</dbReference>
<evidence type="ECO:0000256" key="2">
    <source>
        <dbReference type="ARBA" id="ARBA00022741"/>
    </source>
</evidence>
<reference evidence="5 6" key="1">
    <citation type="journal article" date="2023" name="Sci. Data">
        <title>Genome assembly of the Korean intertidal mud-creeper Batillaria attramentaria.</title>
        <authorList>
            <person name="Patra A.K."/>
            <person name="Ho P.T."/>
            <person name="Jun S."/>
            <person name="Lee S.J."/>
            <person name="Kim Y."/>
            <person name="Won Y.J."/>
        </authorList>
    </citation>
    <scope>NUCLEOTIDE SEQUENCE [LARGE SCALE GENOMIC DNA]</scope>
    <source>
        <strain evidence="5">Wonlab-2016</strain>
    </source>
</reference>
<dbReference type="Gene3D" id="3.40.50.300">
    <property type="entry name" value="P-loop containing nucleotide triphosphate hydrolases"/>
    <property type="match status" value="1"/>
</dbReference>
<dbReference type="AlphaFoldDB" id="A0ABD0K1Q0"/>
<dbReference type="PANTHER" id="PTHR10903:SF184">
    <property type="entry name" value="GTP-BINDING PROTEIN A"/>
    <property type="match status" value="1"/>
</dbReference>
<evidence type="ECO:0000313" key="6">
    <source>
        <dbReference type="Proteomes" id="UP001519460"/>
    </source>
</evidence>
<dbReference type="EMBL" id="JACVVK020000267">
    <property type="protein sequence ID" value="KAK7481098.1"/>
    <property type="molecule type" value="Genomic_DNA"/>
</dbReference>
<keyword evidence="3" id="KW-0342">GTP-binding</keyword>
<name>A0ABD0K1Q0_9CAEN</name>
<evidence type="ECO:0000256" key="3">
    <source>
        <dbReference type="ARBA" id="ARBA00023134"/>
    </source>
</evidence>
<dbReference type="InterPro" id="IPR045058">
    <property type="entry name" value="GIMA/IAN/Toc"/>
</dbReference>
<evidence type="ECO:0000313" key="5">
    <source>
        <dbReference type="EMBL" id="KAK7481098.1"/>
    </source>
</evidence>
<dbReference type="Proteomes" id="UP001519460">
    <property type="component" value="Unassembled WGS sequence"/>
</dbReference>
<sequence length="350" mass="38427">MAFRNASVMEAGNITKFSEKECRLVVAGHTGSGKSAVVNTILGAKICTEGFGAGSVTEQAVLASRPRFGKEIHVVDTPGVFDSRPEMPEAKVRHELARAALLLAPGPHAILLTIAVGQRFSDEEKAVVHKLRVFFGEDSIRHTIVVFTKGDELVRNGVTIEEYLKSAPADLNSLINDVSYRYVVFNNKEPTIKGRDACAKSALDLVEKMARHNRTKHYSSDLFCHAEKQMVACDRETERPFRPKQQGGSSNSLDSLSTVPDDHLIVEISSILESEPSLVEETKVKEERTTAAKDHSALRELMGRLVRHVSRRKVANGNNNSIVESLMSSPFMLGLVPLLQANGDVKNNNN</sequence>
<comment type="similarity">
    <text evidence="1">Belongs to the TRAFAC class TrmE-Era-EngA-EngB-Septin-like GTPase superfamily. AIG1/Toc34/Toc159-like paraseptin GTPase family. IAN subfamily.</text>
</comment>
<dbReference type="GO" id="GO:0005525">
    <property type="term" value="F:GTP binding"/>
    <property type="evidence" value="ECO:0007669"/>
    <property type="project" value="UniProtKB-KW"/>
</dbReference>